<comment type="caution">
    <text evidence="3">The sequence shown here is derived from an EMBL/GenBank/DDBJ whole genome shotgun (WGS) entry which is preliminary data.</text>
</comment>
<dbReference type="Proteomes" id="UP001445076">
    <property type="component" value="Unassembled WGS sequence"/>
</dbReference>
<organism evidence="3 4">
    <name type="scientific">Cherax quadricarinatus</name>
    <name type="common">Australian red claw crayfish</name>
    <dbReference type="NCBI Taxonomy" id="27406"/>
    <lineage>
        <taxon>Eukaryota</taxon>
        <taxon>Metazoa</taxon>
        <taxon>Ecdysozoa</taxon>
        <taxon>Arthropoda</taxon>
        <taxon>Crustacea</taxon>
        <taxon>Multicrustacea</taxon>
        <taxon>Malacostraca</taxon>
        <taxon>Eumalacostraca</taxon>
        <taxon>Eucarida</taxon>
        <taxon>Decapoda</taxon>
        <taxon>Pleocyemata</taxon>
        <taxon>Astacidea</taxon>
        <taxon>Parastacoidea</taxon>
        <taxon>Parastacidae</taxon>
        <taxon>Cherax</taxon>
    </lineage>
</organism>
<reference evidence="3 4" key="1">
    <citation type="journal article" date="2024" name="BMC Genomics">
        <title>Genome assembly of redclaw crayfish (Cherax quadricarinatus) provides insights into its immune adaptation and hypoxia tolerance.</title>
        <authorList>
            <person name="Liu Z."/>
            <person name="Zheng J."/>
            <person name="Li H."/>
            <person name="Fang K."/>
            <person name="Wang S."/>
            <person name="He J."/>
            <person name="Zhou D."/>
            <person name="Weng S."/>
            <person name="Chi M."/>
            <person name="Gu Z."/>
            <person name="He J."/>
            <person name="Li F."/>
            <person name="Wang M."/>
        </authorList>
    </citation>
    <scope>NUCLEOTIDE SEQUENCE [LARGE SCALE GENOMIC DNA]</scope>
    <source>
        <strain evidence="3">ZL_2023a</strain>
    </source>
</reference>
<dbReference type="AlphaFoldDB" id="A0AAW0XYQ4"/>
<evidence type="ECO:0000256" key="2">
    <source>
        <dbReference type="SAM" id="Phobius"/>
    </source>
</evidence>
<feature type="region of interest" description="Disordered" evidence="1">
    <location>
        <begin position="51"/>
        <end position="100"/>
    </location>
</feature>
<dbReference type="EMBL" id="JARKIK010000010">
    <property type="protein sequence ID" value="KAK8748942.1"/>
    <property type="molecule type" value="Genomic_DNA"/>
</dbReference>
<feature type="non-terminal residue" evidence="3">
    <location>
        <position position="1"/>
    </location>
</feature>
<evidence type="ECO:0000313" key="3">
    <source>
        <dbReference type="EMBL" id="KAK8748942.1"/>
    </source>
</evidence>
<keyword evidence="2" id="KW-0472">Membrane</keyword>
<gene>
    <name evidence="3" type="ORF">OTU49_015609</name>
</gene>
<sequence>IVILRITLEKPAGDLTSALPAAVVVMTPLPLLTALIIYRIYLCCHSDKPTEPQLSATKAEESNQTESKKQEESRDSVLNHQATHSGGVDNPAIDLKEEAV</sequence>
<keyword evidence="2" id="KW-1133">Transmembrane helix</keyword>
<evidence type="ECO:0000256" key="1">
    <source>
        <dbReference type="SAM" id="MobiDB-lite"/>
    </source>
</evidence>
<name>A0AAW0XYQ4_CHEQU</name>
<feature type="compositionally biased region" description="Basic and acidic residues" evidence="1">
    <location>
        <begin position="58"/>
        <end position="77"/>
    </location>
</feature>
<proteinExistence type="predicted"/>
<evidence type="ECO:0000313" key="4">
    <source>
        <dbReference type="Proteomes" id="UP001445076"/>
    </source>
</evidence>
<protein>
    <submittedName>
        <fullName evidence="3">Uncharacterized protein</fullName>
    </submittedName>
</protein>
<feature type="transmembrane region" description="Helical" evidence="2">
    <location>
        <begin position="18"/>
        <end position="38"/>
    </location>
</feature>
<keyword evidence="4" id="KW-1185">Reference proteome</keyword>
<keyword evidence="2" id="KW-0812">Transmembrane</keyword>
<accession>A0AAW0XYQ4</accession>